<dbReference type="InterPro" id="IPR053263">
    <property type="entry name" value="Euk_RPA34_RNAP_subunit"/>
</dbReference>
<dbReference type="PANTHER" id="PTHR28155:SF1">
    <property type="entry name" value="DNA-DIRECTED RNA POLYMERASE I SUBUNIT RPA34.5-DOMAIN-CONTAINING PROTEIN"/>
    <property type="match status" value="1"/>
</dbReference>
<name>A0A8J5QDB8_9ASCO</name>
<sequence>MAPKVYKSSEYVQDSDVSSDEEDQEFKAPKHYHKLENKSKLDIKNLKEKEIWLIKAPKGFPLKDLKTLPVSFTATSIKSGPDSFKVDGNSYKVDEEFLSSTATGDDDSGKHTIFFKHSKAFKSSGQHISRVYNIRETVKIPKINFDQVVIPREDVPKIDNLRMRHFPTGYGANDFKVEDEAGDEDVAEGKVLKKVKVDESSSGKEKKHKKDKKEKKEKKKSKKDKS</sequence>
<dbReference type="OrthoDB" id="4089784at2759"/>
<dbReference type="InterPro" id="IPR013240">
    <property type="entry name" value="DNA-dir_RNA_pol1_su_RPA34"/>
</dbReference>
<gene>
    <name evidence="2" type="ORF">J8A68_002403</name>
</gene>
<dbReference type="AlphaFoldDB" id="A0A8J5QDB8"/>
<dbReference type="PANTHER" id="PTHR28155">
    <property type="entry name" value="ACR243WP"/>
    <property type="match status" value="1"/>
</dbReference>
<dbReference type="Proteomes" id="UP000694255">
    <property type="component" value="Unassembled WGS sequence"/>
</dbReference>
<comment type="caution">
    <text evidence="2">The sequence shown here is derived from an EMBL/GenBank/DDBJ whole genome shotgun (WGS) entry which is preliminary data.</text>
</comment>
<feature type="compositionally biased region" description="Basic and acidic residues" evidence="1">
    <location>
        <begin position="195"/>
        <end position="204"/>
    </location>
</feature>
<evidence type="ECO:0000313" key="3">
    <source>
        <dbReference type="Proteomes" id="UP000694255"/>
    </source>
</evidence>
<protein>
    <submittedName>
        <fullName evidence="2">RPA34</fullName>
    </submittedName>
</protein>
<dbReference type="GeneID" id="73469204"/>
<organism evidence="2 3">
    <name type="scientific">[Candida] subhashii</name>
    <dbReference type="NCBI Taxonomy" id="561895"/>
    <lineage>
        <taxon>Eukaryota</taxon>
        <taxon>Fungi</taxon>
        <taxon>Dikarya</taxon>
        <taxon>Ascomycota</taxon>
        <taxon>Saccharomycotina</taxon>
        <taxon>Pichiomycetes</taxon>
        <taxon>Debaryomycetaceae</taxon>
        <taxon>Spathaspora</taxon>
    </lineage>
</organism>
<feature type="region of interest" description="Disordered" evidence="1">
    <location>
        <begin position="195"/>
        <end position="226"/>
    </location>
</feature>
<dbReference type="EMBL" id="JAGSYN010000108">
    <property type="protein sequence ID" value="KAG7664079.1"/>
    <property type="molecule type" value="Genomic_DNA"/>
</dbReference>
<evidence type="ECO:0000313" key="2">
    <source>
        <dbReference type="EMBL" id="KAG7664079.1"/>
    </source>
</evidence>
<feature type="region of interest" description="Disordered" evidence="1">
    <location>
        <begin position="1"/>
        <end position="31"/>
    </location>
</feature>
<accession>A0A8J5QDB8</accession>
<keyword evidence="3" id="KW-1185">Reference proteome</keyword>
<evidence type="ECO:0000256" key="1">
    <source>
        <dbReference type="SAM" id="MobiDB-lite"/>
    </source>
</evidence>
<feature type="compositionally biased region" description="Basic residues" evidence="1">
    <location>
        <begin position="205"/>
        <end position="226"/>
    </location>
</feature>
<dbReference type="Pfam" id="PF08208">
    <property type="entry name" value="RNA_polI_A34"/>
    <property type="match status" value="1"/>
</dbReference>
<proteinExistence type="predicted"/>
<dbReference type="GO" id="GO:0006360">
    <property type="term" value="P:transcription by RNA polymerase I"/>
    <property type="evidence" value="ECO:0007669"/>
    <property type="project" value="InterPro"/>
</dbReference>
<reference evidence="2 3" key="1">
    <citation type="journal article" date="2021" name="DNA Res.">
        <title>Genome analysis of Candida subhashii reveals its hybrid nature and dual mitochondrial genome conformations.</title>
        <authorList>
            <person name="Mixao V."/>
            <person name="Hegedusova E."/>
            <person name="Saus E."/>
            <person name="Pryszcz L.P."/>
            <person name="Cillingova A."/>
            <person name="Nosek J."/>
            <person name="Gabaldon T."/>
        </authorList>
    </citation>
    <scope>NUCLEOTIDE SEQUENCE [LARGE SCALE GENOMIC DNA]</scope>
    <source>
        <strain evidence="2 3">CBS 10753</strain>
    </source>
</reference>
<dbReference type="RefSeq" id="XP_049264311.1">
    <property type="nucleotide sequence ID" value="XM_049406150.1"/>
</dbReference>